<gene>
    <name evidence="4" type="ORF">GCM10011366_19000</name>
</gene>
<evidence type="ECO:0000313" key="4">
    <source>
        <dbReference type="EMBL" id="GGF51350.1"/>
    </source>
</evidence>
<comment type="caution">
    <text evidence="4">The sequence shown here is derived from an EMBL/GenBank/DDBJ whole genome shotgun (WGS) entry which is preliminary data.</text>
</comment>
<feature type="transmembrane region" description="Helical" evidence="2">
    <location>
        <begin position="137"/>
        <end position="160"/>
    </location>
</feature>
<proteinExistence type="predicted"/>
<evidence type="ECO:0000256" key="1">
    <source>
        <dbReference type="SAM" id="MobiDB-lite"/>
    </source>
</evidence>
<protein>
    <recommendedName>
        <fullName evidence="3">DUF7847 domain-containing protein</fullName>
    </recommendedName>
</protein>
<keyword evidence="2" id="KW-0812">Transmembrane</keyword>
<dbReference type="Proteomes" id="UP000605670">
    <property type="component" value="Unassembled WGS sequence"/>
</dbReference>
<feature type="transmembrane region" description="Helical" evidence="2">
    <location>
        <begin position="325"/>
        <end position="347"/>
    </location>
</feature>
<organism evidence="4 5">
    <name type="scientific">Ornithinimicrobium tianjinense</name>
    <dbReference type="NCBI Taxonomy" id="1195761"/>
    <lineage>
        <taxon>Bacteria</taxon>
        <taxon>Bacillati</taxon>
        <taxon>Actinomycetota</taxon>
        <taxon>Actinomycetes</taxon>
        <taxon>Micrococcales</taxon>
        <taxon>Ornithinimicrobiaceae</taxon>
        <taxon>Ornithinimicrobium</taxon>
    </lineage>
</organism>
<dbReference type="Pfam" id="PF25231">
    <property type="entry name" value="DUF7847"/>
    <property type="match status" value="1"/>
</dbReference>
<evidence type="ECO:0000259" key="3">
    <source>
        <dbReference type="Pfam" id="PF25231"/>
    </source>
</evidence>
<accession>A0A917BP23</accession>
<feature type="transmembrane region" description="Helical" evidence="2">
    <location>
        <begin position="272"/>
        <end position="305"/>
    </location>
</feature>
<dbReference type="PANTHER" id="PTHR33133:SF1">
    <property type="entry name" value="EXPRESSED PROTEIN-RELATED"/>
    <property type="match status" value="1"/>
</dbReference>
<keyword evidence="5" id="KW-1185">Reference proteome</keyword>
<keyword evidence="2" id="KW-0472">Membrane</keyword>
<feature type="transmembrane region" description="Helical" evidence="2">
    <location>
        <begin position="215"/>
        <end position="238"/>
    </location>
</feature>
<dbReference type="RefSeq" id="WP_188430164.1">
    <property type="nucleotide sequence ID" value="NZ_BAABKH010000001.1"/>
</dbReference>
<evidence type="ECO:0000313" key="5">
    <source>
        <dbReference type="Proteomes" id="UP000605670"/>
    </source>
</evidence>
<dbReference type="AlphaFoldDB" id="A0A917BP23"/>
<reference evidence="4" key="1">
    <citation type="journal article" date="2014" name="Int. J. Syst. Evol. Microbiol.">
        <title>Complete genome sequence of Corynebacterium casei LMG S-19264T (=DSM 44701T), isolated from a smear-ripened cheese.</title>
        <authorList>
            <consortium name="US DOE Joint Genome Institute (JGI-PGF)"/>
            <person name="Walter F."/>
            <person name="Albersmeier A."/>
            <person name="Kalinowski J."/>
            <person name="Ruckert C."/>
        </authorList>
    </citation>
    <scope>NUCLEOTIDE SEQUENCE</scope>
    <source>
        <strain evidence="4">CGMCC 1.12160</strain>
    </source>
</reference>
<feature type="domain" description="DUF7847" evidence="3">
    <location>
        <begin position="78"/>
        <end position="346"/>
    </location>
</feature>
<dbReference type="PANTHER" id="PTHR33133">
    <property type="entry name" value="OS08G0107100 PROTEIN-RELATED"/>
    <property type="match status" value="1"/>
</dbReference>
<dbReference type="EMBL" id="BMEM01000002">
    <property type="protein sequence ID" value="GGF51350.1"/>
    <property type="molecule type" value="Genomic_DNA"/>
</dbReference>
<sequence>MMTYDQGARPDLPPPGAPTAAPPPLPPPGSPSPIPGMPLPPPQGAPGGTAYPWQSLPPEQLARMHQPGVVPLRPLFLGDIFAGALQTMRRNPAATIGTALVVLSALLVPSYLISVLLTGSVDLAEEDLAALTTMLSVLFGGLASIALAGMIVHVVGEAVLGDRVTLGQTWAAVRGRIPALLGAVLLIALVFVAATVALVVAVASLFVAIDAASGGVLAALVVALVLVGLGAVVLVCWLSAKVSLTTAAVVLEKAGPWSALRRSWALTRGRQAWRVFGITLLAGILTTIFSTAVQLPVTIGVFLALDGISGGLSSTHPVVLLTDHVVQLVVQAFAIPFSAGVTALVYLDQRIRREGLDVTLIGSAQARAAARAR</sequence>
<evidence type="ECO:0000256" key="2">
    <source>
        <dbReference type="SAM" id="Phobius"/>
    </source>
</evidence>
<dbReference type="InterPro" id="IPR057169">
    <property type="entry name" value="DUF7847"/>
</dbReference>
<reference evidence="4" key="2">
    <citation type="submission" date="2020-09" db="EMBL/GenBank/DDBJ databases">
        <authorList>
            <person name="Sun Q."/>
            <person name="Zhou Y."/>
        </authorList>
    </citation>
    <scope>NUCLEOTIDE SEQUENCE</scope>
    <source>
        <strain evidence="4">CGMCC 1.12160</strain>
    </source>
</reference>
<feature type="transmembrane region" description="Helical" evidence="2">
    <location>
        <begin position="180"/>
        <end position="209"/>
    </location>
</feature>
<feature type="region of interest" description="Disordered" evidence="1">
    <location>
        <begin position="1"/>
        <end position="55"/>
    </location>
</feature>
<keyword evidence="2" id="KW-1133">Transmembrane helix</keyword>
<feature type="transmembrane region" description="Helical" evidence="2">
    <location>
        <begin position="93"/>
        <end position="117"/>
    </location>
</feature>
<name>A0A917BP23_9MICO</name>
<feature type="compositionally biased region" description="Pro residues" evidence="1">
    <location>
        <begin position="11"/>
        <end position="44"/>
    </location>
</feature>